<dbReference type="GO" id="GO:0046872">
    <property type="term" value="F:metal ion binding"/>
    <property type="evidence" value="ECO:0007669"/>
    <property type="project" value="UniProtKB-KW"/>
</dbReference>
<feature type="transmembrane region" description="Helical" evidence="10">
    <location>
        <begin position="229"/>
        <end position="252"/>
    </location>
</feature>
<dbReference type="GO" id="GO:0016020">
    <property type="term" value="C:membrane"/>
    <property type="evidence" value="ECO:0007669"/>
    <property type="project" value="UniProtKB-SubCell"/>
</dbReference>
<feature type="transmembrane region" description="Helical" evidence="10">
    <location>
        <begin position="355"/>
        <end position="376"/>
    </location>
</feature>
<dbReference type="GO" id="GO:0022904">
    <property type="term" value="P:respiratory electron transport chain"/>
    <property type="evidence" value="ECO:0007669"/>
    <property type="project" value="InterPro"/>
</dbReference>
<feature type="transmembrane region" description="Helical" evidence="10">
    <location>
        <begin position="160"/>
        <end position="180"/>
    </location>
</feature>
<keyword evidence="6" id="KW-0249">Electron transport</keyword>
<dbReference type="AlphaFoldDB" id="A0A1Y0HKH8"/>
<dbReference type="Gene3D" id="1.20.810.10">
    <property type="entry name" value="Cytochrome Bc1 Complex, Chain C"/>
    <property type="match status" value="1"/>
</dbReference>
<protein>
    <submittedName>
        <fullName evidence="13">Quinol-cytochrome c reductase, cytochrome b subunit</fullName>
    </submittedName>
</protein>
<evidence type="ECO:0000256" key="6">
    <source>
        <dbReference type="ARBA" id="ARBA00022982"/>
    </source>
</evidence>
<evidence type="ECO:0000256" key="5">
    <source>
        <dbReference type="ARBA" id="ARBA00022723"/>
    </source>
</evidence>
<evidence type="ECO:0000313" key="14">
    <source>
        <dbReference type="Proteomes" id="UP000196005"/>
    </source>
</evidence>
<organism evidence="13 14">
    <name type="scientific">Sulfurospirillum diekertiae</name>
    <dbReference type="NCBI Taxonomy" id="1854492"/>
    <lineage>
        <taxon>Bacteria</taxon>
        <taxon>Pseudomonadati</taxon>
        <taxon>Campylobacterota</taxon>
        <taxon>Epsilonproteobacteria</taxon>
        <taxon>Campylobacterales</taxon>
        <taxon>Sulfurospirillaceae</taxon>
        <taxon>Sulfurospirillum</taxon>
    </lineage>
</organism>
<evidence type="ECO:0000256" key="8">
    <source>
        <dbReference type="ARBA" id="ARBA00023004"/>
    </source>
</evidence>
<proteinExistence type="predicted"/>
<keyword evidence="2" id="KW-0813">Transport</keyword>
<evidence type="ECO:0000256" key="1">
    <source>
        <dbReference type="ARBA" id="ARBA00004141"/>
    </source>
</evidence>
<feature type="transmembrane region" description="Helical" evidence="10">
    <location>
        <begin position="96"/>
        <end position="117"/>
    </location>
</feature>
<evidence type="ECO:0000256" key="9">
    <source>
        <dbReference type="ARBA" id="ARBA00023136"/>
    </source>
</evidence>
<dbReference type="InterPro" id="IPR036150">
    <property type="entry name" value="Cyt_b/b6_C_sf"/>
</dbReference>
<feature type="transmembrane region" description="Helical" evidence="10">
    <location>
        <begin position="12"/>
        <end position="37"/>
    </location>
</feature>
<dbReference type="InterPro" id="IPR016174">
    <property type="entry name" value="Di-haem_cyt_TM"/>
</dbReference>
<keyword evidence="3" id="KW-0349">Heme</keyword>
<dbReference type="Pfam" id="PF00033">
    <property type="entry name" value="Cytochrome_B"/>
    <property type="match status" value="1"/>
</dbReference>
<name>A0A1Y0HKH8_9BACT</name>
<keyword evidence="5" id="KW-0479">Metal-binding</keyword>
<keyword evidence="4 10" id="KW-0812">Transmembrane</keyword>
<dbReference type="Proteomes" id="UP000196005">
    <property type="component" value="Chromosome"/>
</dbReference>
<keyword evidence="7 10" id="KW-1133">Transmembrane helix</keyword>
<keyword evidence="14" id="KW-1185">Reference proteome</keyword>
<evidence type="ECO:0000313" key="13">
    <source>
        <dbReference type="EMBL" id="ARU47743.1"/>
    </source>
</evidence>
<dbReference type="GO" id="GO:0016491">
    <property type="term" value="F:oxidoreductase activity"/>
    <property type="evidence" value="ECO:0007669"/>
    <property type="project" value="InterPro"/>
</dbReference>
<comment type="subcellular location">
    <subcellularLocation>
        <location evidence="1">Membrane</location>
        <topology evidence="1">Multi-pass membrane protein</topology>
    </subcellularLocation>
</comment>
<feature type="transmembrane region" description="Helical" evidence="10">
    <location>
        <begin position="296"/>
        <end position="315"/>
    </location>
</feature>
<dbReference type="Pfam" id="PF00032">
    <property type="entry name" value="Cytochrom_B_C"/>
    <property type="match status" value="1"/>
</dbReference>
<evidence type="ECO:0000259" key="11">
    <source>
        <dbReference type="PROSITE" id="PS51002"/>
    </source>
</evidence>
<keyword evidence="9 10" id="KW-0472">Membrane</keyword>
<keyword evidence="8" id="KW-0408">Iron</keyword>
<reference evidence="14" key="1">
    <citation type="submission" date="2017-05" db="EMBL/GenBank/DDBJ databases">
        <title>Dechlorination kinetics govern the competition between two new strains of the genus Sulfurospirillum.</title>
        <authorList>
            <person name="Buttet G.F."/>
            <person name="Murray A.M."/>
            <person name="Goris T."/>
            <person name="Burion M."/>
            <person name="Lin B."/>
            <person name="Rolle M."/>
            <person name="Maillard J."/>
        </authorList>
    </citation>
    <scope>NUCLEOTIDE SEQUENCE [LARGE SCALE GENOMIC DNA]</scope>
    <source>
        <strain evidence="14">SL2-1</strain>
    </source>
</reference>
<evidence type="ECO:0000256" key="2">
    <source>
        <dbReference type="ARBA" id="ARBA00022448"/>
    </source>
</evidence>
<dbReference type="InterPro" id="IPR027387">
    <property type="entry name" value="Cytb/b6-like_sf"/>
</dbReference>
<dbReference type="SUPFAM" id="SSF81648">
    <property type="entry name" value="a domain/subunit of cytochrome bc1 complex (Ubiquinol-cytochrome c reductase)"/>
    <property type="match status" value="1"/>
</dbReference>
<dbReference type="RefSeq" id="WP_238099119.1">
    <property type="nucleotide sequence ID" value="NZ_CP021416.1"/>
</dbReference>
<sequence>MNLKLKNFNILLYTGAIMVVLCLLLLCSGIFLAMHYIPDAEKAFESVHTTIMQEVNYGWLWRKIHALGSTFFFLLLYIHLLGMLYFGFYKHGKTKYWYSGMVLYFCCMVIGFTGYVLPMGQMSYWAAQVITSLLEYIPGAGEDIVLWVRGDFSVSGITLLRFYTLHIVVMPMAILVMILVHSDFMKWYATTKFSWTRKGLHVSKEERYSKHDSIPKAPKPFFSNAVLKPLLACTLFLALFFYCVFFHDYLAFDALNLTPANPSDTPAHIYPEWYFLWMLQLLKSFFFDIGMIKGSYIGMSSLVVVNVGLLLMPLLDRNPRRIPAHQRPYFLVWFWALVVSLIALSILGKLPSSTLTLWIGLFFSTVLMAPFFHFAISFSKGVSCQILKFLRQS</sequence>
<evidence type="ECO:0000256" key="4">
    <source>
        <dbReference type="ARBA" id="ARBA00022692"/>
    </source>
</evidence>
<feature type="transmembrane region" description="Helical" evidence="10">
    <location>
        <begin position="330"/>
        <end position="348"/>
    </location>
</feature>
<evidence type="ECO:0000256" key="10">
    <source>
        <dbReference type="SAM" id="Phobius"/>
    </source>
</evidence>
<evidence type="ECO:0000259" key="12">
    <source>
        <dbReference type="PROSITE" id="PS51003"/>
    </source>
</evidence>
<feature type="domain" description="Cytochrome b/b6 C-terminal region profile" evidence="12">
    <location>
        <begin position="211"/>
        <end position="393"/>
    </location>
</feature>
<dbReference type="GO" id="GO:0009055">
    <property type="term" value="F:electron transfer activity"/>
    <property type="evidence" value="ECO:0007669"/>
    <property type="project" value="InterPro"/>
</dbReference>
<feature type="domain" description="Cytochrome b/b6 N-terminal region profile" evidence="11">
    <location>
        <begin position="1"/>
        <end position="194"/>
    </location>
</feature>
<gene>
    <name evidence="13" type="ORF">Sdiek1_0567</name>
</gene>
<dbReference type="PROSITE" id="PS51002">
    <property type="entry name" value="CYTB_NTER"/>
    <property type="match status" value="1"/>
</dbReference>
<dbReference type="EMBL" id="CP021416">
    <property type="protein sequence ID" value="ARU47743.1"/>
    <property type="molecule type" value="Genomic_DNA"/>
</dbReference>
<dbReference type="PANTHER" id="PTHR19271">
    <property type="entry name" value="CYTOCHROME B"/>
    <property type="match status" value="1"/>
</dbReference>
<dbReference type="InterPro" id="IPR005798">
    <property type="entry name" value="Cyt_b/b6_C"/>
</dbReference>
<evidence type="ECO:0000256" key="3">
    <source>
        <dbReference type="ARBA" id="ARBA00022617"/>
    </source>
</evidence>
<evidence type="ECO:0000256" key="7">
    <source>
        <dbReference type="ARBA" id="ARBA00022989"/>
    </source>
</evidence>
<dbReference type="PROSITE" id="PS51003">
    <property type="entry name" value="CYTB_CTER"/>
    <property type="match status" value="1"/>
</dbReference>
<dbReference type="SUPFAM" id="SSF81342">
    <property type="entry name" value="Transmembrane di-heme cytochromes"/>
    <property type="match status" value="1"/>
</dbReference>
<dbReference type="KEGG" id="suls:Sdiek1_0567"/>
<dbReference type="InterPro" id="IPR005797">
    <property type="entry name" value="Cyt_b/b6_N"/>
</dbReference>
<feature type="transmembrane region" description="Helical" evidence="10">
    <location>
        <begin position="64"/>
        <end position="89"/>
    </location>
</feature>
<dbReference type="PANTHER" id="PTHR19271:SF16">
    <property type="entry name" value="CYTOCHROME B"/>
    <property type="match status" value="1"/>
</dbReference>
<accession>A0A1Y0HKH8</accession>